<sequence>MNKVGIIGGLGPESTVEYYQSIIKKYQQRLGSQEVLPELVINSINMYQVFTFISNGNLDGLADYLTKAVNTVDTAGADFAIISANTPHIVFEKVQENTNIPLISIVEETYKQAESLDLNKMGLIGTKFTMEHDFFKQPFRDGNTEIIVPHEQEQQYIHEKIVAELENGIVNQETKQSYLEIIERMRKEDGIEGIILGCTELPMIIKEDDLDIPELNTTDIHINRTVDQILHS</sequence>
<dbReference type="PROSITE" id="PS00924">
    <property type="entry name" value="ASP_GLU_RACEMASE_2"/>
    <property type="match status" value="1"/>
</dbReference>
<name>N4WR88_9BACI</name>
<evidence type="ECO:0000256" key="1">
    <source>
        <dbReference type="ARBA" id="ARBA00007847"/>
    </source>
</evidence>
<accession>N4WR88</accession>
<keyword evidence="4" id="KW-1185">Reference proteome</keyword>
<dbReference type="Pfam" id="PF01177">
    <property type="entry name" value="Asp_Glu_race"/>
    <property type="match status" value="1"/>
</dbReference>
<dbReference type="PANTHER" id="PTHR21198">
    <property type="entry name" value="GLUTAMATE RACEMASE"/>
    <property type="match status" value="1"/>
</dbReference>
<dbReference type="InterPro" id="IPR004380">
    <property type="entry name" value="Asp_race"/>
</dbReference>
<dbReference type="SUPFAM" id="SSF53681">
    <property type="entry name" value="Aspartate/glutamate racemase"/>
    <property type="match status" value="2"/>
</dbReference>
<comment type="similarity">
    <text evidence="1">Belongs to the aspartate/glutamate racemases family.</text>
</comment>
<dbReference type="GO" id="GO:0047661">
    <property type="term" value="F:amino-acid racemase activity"/>
    <property type="evidence" value="ECO:0007669"/>
    <property type="project" value="InterPro"/>
</dbReference>
<protein>
    <submittedName>
        <fullName evidence="3">Aspartate racemase</fullName>
    </submittedName>
</protein>
<comment type="caution">
    <text evidence="3">The sequence shown here is derived from an EMBL/GenBank/DDBJ whole genome shotgun (WGS) entry which is preliminary data.</text>
</comment>
<dbReference type="InterPro" id="IPR033134">
    <property type="entry name" value="Asp/Glu_racemase_AS_2"/>
</dbReference>
<evidence type="ECO:0000313" key="4">
    <source>
        <dbReference type="Proteomes" id="UP000012283"/>
    </source>
</evidence>
<dbReference type="InterPro" id="IPR001920">
    <property type="entry name" value="Asp/Glu_race"/>
</dbReference>
<dbReference type="PANTHER" id="PTHR21198:SF7">
    <property type="entry name" value="ASPARTATE-GLUTAMATE RACEMASE FAMILY"/>
    <property type="match status" value="1"/>
</dbReference>
<dbReference type="InterPro" id="IPR015942">
    <property type="entry name" value="Asp/Glu/hydantoin_racemase"/>
</dbReference>
<dbReference type="Proteomes" id="UP000012283">
    <property type="component" value="Unassembled WGS sequence"/>
</dbReference>
<gene>
    <name evidence="3" type="ORF">J416_14522</name>
</gene>
<keyword evidence="2" id="KW-0413">Isomerase</keyword>
<dbReference type="Gene3D" id="3.40.50.1860">
    <property type="match status" value="2"/>
</dbReference>
<dbReference type="AlphaFoldDB" id="N4WR88"/>
<evidence type="ECO:0000313" key="3">
    <source>
        <dbReference type="EMBL" id="ENH95731.1"/>
    </source>
</evidence>
<dbReference type="EMBL" id="APML01000079">
    <property type="protein sequence ID" value="ENH95731.1"/>
    <property type="molecule type" value="Genomic_DNA"/>
</dbReference>
<proteinExistence type="inferred from homology"/>
<dbReference type="PATRIC" id="fig|1308866.3.peg.2924"/>
<evidence type="ECO:0000256" key="2">
    <source>
        <dbReference type="ARBA" id="ARBA00023235"/>
    </source>
</evidence>
<organism evidence="3 4">
    <name type="scientific">Gracilibacillus halophilus YIM-C55.5</name>
    <dbReference type="NCBI Taxonomy" id="1308866"/>
    <lineage>
        <taxon>Bacteria</taxon>
        <taxon>Bacillati</taxon>
        <taxon>Bacillota</taxon>
        <taxon>Bacilli</taxon>
        <taxon>Bacillales</taxon>
        <taxon>Bacillaceae</taxon>
        <taxon>Gracilibacillus</taxon>
    </lineage>
</organism>
<dbReference type="STRING" id="1308866.J416_14522"/>
<dbReference type="OrthoDB" id="9803739at2"/>
<reference evidence="3 4" key="1">
    <citation type="submission" date="2013-03" db="EMBL/GenBank/DDBJ databases">
        <title>Draft genome sequence of Gracibacillus halophilus YIM-C55.5, a moderately halophilic and thermophilic organism from the Xiaochaidamu salt lake.</title>
        <authorList>
            <person name="Sugumar T."/>
            <person name="Polireddy D.R."/>
            <person name="Antony A."/>
            <person name="Madhava Y.R."/>
            <person name="Sivakumar N."/>
        </authorList>
    </citation>
    <scope>NUCLEOTIDE SEQUENCE [LARGE SCALE GENOMIC DNA]</scope>
    <source>
        <strain evidence="3 4">YIM-C55.5</strain>
    </source>
</reference>
<dbReference type="NCBIfam" id="TIGR00035">
    <property type="entry name" value="asp_race"/>
    <property type="match status" value="1"/>
</dbReference>
<dbReference type="eggNOG" id="COG1794">
    <property type="taxonomic scope" value="Bacteria"/>
</dbReference>
<dbReference type="RefSeq" id="WP_003473970.1">
    <property type="nucleotide sequence ID" value="NZ_APML01000079.1"/>
</dbReference>